<sequence length="141" mass="15300">MRRFAAVLGLTLVLGPVLWVTAMMLFHDGPPPACNFYTVPVTFTSVVPRQHPRGGNRVGVPDVQFSYVLEGRRYTSTKLFCESPANASYEHGRMREFVKQAPGSSDIVAWVPSGDAGAGCISLSPVFGYSRVHEAAPLCGR</sequence>
<dbReference type="Proteomes" id="UP000321485">
    <property type="component" value="Unassembled WGS sequence"/>
</dbReference>
<evidence type="ECO:0000313" key="2">
    <source>
        <dbReference type="Proteomes" id="UP000321485"/>
    </source>
</evidence>
<organism evidence="1 2">
    <name type="scientific">Acidovorax delafieldii</name>
    <name type="common">Pseudomonas delafieldii</name>
    <dbReference type="NCBI Taxonomy" id="47920"/>
    <lineage>
        <taxon>Bacteria</taxon>
        <taxon>Pseudomonadati</taxon>
        <taxon>Pseudomonadota</taxon>
        <taxon>Betaproteobacteria</taxon>
        <taxon>Burkholderiales</taxon>
        <taxon>Comamonadaceae</taxon>
        <taxon>Acidovorax</taxon>
    </lineage>
</organism>
<accession>A0A561XIB8</accession>
<reference evidence="1 2" key="1">
    <citation type="journal article" date="2015" name="Stand. Genomic Sci.">
        <title>Genomic Encyclopedia of Bacterial and Archaeal Type Strains, Phase III: the genomes of soil and plant-associated and newly described type strains.</title>
        <authorList>
            <person name="Whitman W.B."/>
            <person name="Woyke T."/>
            <person name="Klenk H.P."/>
            <person name="Zhou Y."/>
            <person name="Lilburn T.G."/>
            <person name="Beck B.J."/>
            <person name="De Vos P."/>
            <person name="Vandamme P."/>
            <person name="Eisen J.A."/>
            <person name="Garrity G."/>
            <person name="Hugenholtz P."/>
            <person name="Kyrpides N.C."/>
        </authorList>
    </citation>
    <scope>NUCLEOTIDE SEQUENCE [LARGE SCALE GENOMIC DNA]</scope>
    <source>
        <strain evidence="1 2">DSM 64</strain>
    </source>
</reference>
<protein>
    <submittedName>
        <fullName evidence="1">Uncharacterized protein</fullName>
    </submittedName>
</protein>
<comment type="caution">
    <text evidence="1">The sequence shown here is derived from an EMBL/GenBank/DDBJ whole genome shotgun (WGS) entry which is preliminary data.</text>
</comment>
<name>A0A561XIB8_ACIDE</name>
<dbReference type="AlphaFoldDB" id="A0A561XIB8"/>
<dbReference type="EMBL" id="VJWE01000015">
    <property type="protein sequence ID" value="TWG35875.1"/>
    <property type="molecule type" value="Genomic_DNA"/>
</dbReference>
<proteinExistence type="predicted"/>
<evidence type="ECO:0000313" key="1">
    <source>
        <dbReference type="EMBL" id="TWG35875.1"/>
    </source>
</evidence>
<gene>
    <name evidence="1" type="ORF">ATF69_3442</name>
</gene>